<gene>
    <name evidence="3" type="ORF">BMG03_12795</name>
</gene>
<keyword evidence="4" id="KW-1185">Reference proteome</keyword>
<dbReference type="InterPro" id="IPR013762">
    <property type="entry name" value="Integrase-like_cat_sf"/>
</dbReference>
<dbReference type="Gene3D" id="1.10.443.10">
    <property type="entry name" value="Intergrase catalytic core"/>
    <property type="match status" value="1"/>
</dbReference>
<dbReference type="Pfam" id="PF00589">
    <property type="entry name" value="Phage_integrase"/>
    <property type="match status" value="1"/>
</dbReference>
<organism evidence="3 4">
    <name type="scientific">Thioclava nitratireducens</name>
    <dbReference type="NCBI Taxonomy" id="1915078"/>
    <lineage>
        <taxon>Bacteria</taxon>
        <taxon>Pseudomonadati</taxon>
        <taxon>Pseudomonadota</taxon>
        <taxon>Alphaproteobacteria</taxon>
        <taxon>Rhodobacterales</taxon>
        <taxon>Paracoccaceae</taxon>
        <taxon>Thioclava</taxon>
    </lineage>
</organism>
<dbReference type="EMBL" id="CP019437">
    <property type="protein sequence ID" value="AQS48572.1"/>
    <property type="molecule type" value="Genomic_DNA"/>
</dbReference>
<reference evidence="3 4" key="1">
    <citation type="submission" date="2017-01" db="EMBL/GenBank/DDBJ databases">
        <title>The complete genome sequence of a sulfur-oxidizing marine bacterium Thioclava sp. 25B10_4T.</title>
        <authorList>
            <person name="Liu Y."/>
            <person name="Lai Q."/>
            <person name="Shao Z."/>
        </authorList>
    </citation>
    <scope>NUCLEOTIDE SEQUENCE [LARGE SCALE GENOMIC DNA]</scope>
    <source>
        <strain evidence="3 4">25B10_4</strain>
    </source>
</reference>
<dbReference type="InterPro" id="IPR011010">
    <property type="entry name" value="DNA_brk_join_enz"/>
</dbReference>
<dbReference type="InterPro" id="IPR002104">
    <property type="entry name" value="Integrase_catalytic"/>
</dbReference>
<evidence type="ECO:0000313" key="3">
    <source>
        <dbReference type="EMBL" id="AQS48572.1"/>
    </source>
</evidence>
<dbReference type="Proteomes" id="UP000185622">
    <property type="component" value="Chromosome"/>
</dbReference>
<dbReference type="RefSeq" id="WP_075777074.1">
    <property type="nucleotide sequence ID" value="NZ_CP019437.1"/>
</dbReference>
<sequence>MTSLTDLDKRGVSLEESLGAFEAGILVNPWRESTWKKIRGSLTTAARVYPKITPENHSGMIICDPEELMRLVAPYKRAKSFPVNCGFKNYESFYTWQSNVKRFFEHVSGQRQSRCAINSKKDAGARLLKVIGIGVDGQPLLTGSETIPIASFIGLCREADIDVNKATPDWVRNQIAISTAGRASTIRQAAARIDKLSDSGKVPRDVLPPCRFGDLSDVFYAGQWRTPEVHPEFAEARDRYIKNLCEGTKRARLGLEDFAISTHGRIGEKRAKSIRQAINWFHHGLVVAGLVRENRPFPWRQVAVPSLLLEIADLDAAGAIQRSTQGETRGTRIKIVINFLDTIFQGYKSEIGPGFFDYDILNNPENFETDKAKWKRDIALKFVESPELQRIFYGMPERFFSEAVDLIDRWDKIGPAAGKGRLSALQGRGLDLAILAVKTMITTRFPLRLDSVIQLTAFGKTPHLIQSGDPRNPIRVDIPGYIVKNGKLFSGVPLLPSRTLDPSAVLKWYLEKVHHLVLEHKVRGANRSRHLLFAGLTREPMARKYKRYTAEAGLGLDAHMVRHLAGSILYARGIPVEVIAELLGISEQTVIKNYIYINRSRLRQKAIDEVATIYRELEL</sequence>
<dbReference type="SUPFAM" id="SSF56349">
    <property type="entry name" value="DNA breaking-rejoining enzymes"/>
    <property type="match status" value="1"/>
</dbReference>
<keyword evidence="1" id="KW-0233">DNA recombination</keyword>
<protein>
    <recommendedName>
        <fullName evidence="2">Tyr recombinase domain-containing protein</fullName>
    </recommendedName>
</protein>
<evidence type="ECO:0000256" key="1">
    <source>
        <dbReference type="ARBA" id="ARBA00023172"/>
    </source>
</evidence>
<name>A0ABN4XBF6_9RHOB</name>
<evidence type="ECO:0000259" key="2">
    <source>
        <dbReference type="Pfam" id="PF00589"/>
    </source>
</evidence>
<evidence type="ECO:0000313" key="4">
    <source>
        <dbReference type="Proteomes" id="UP000185622"/>
    </source>
</evidence>
<feature type="domain" description="Tyr recombinase" evidence="2">
    <location>
        <begin position="526"/>
        <end position="598"/>
    </location>
</feature>
<proteinExistence type="predicted"/>
<accession>A0ABN4XBF6</accession>